<proteinExistence type="predicted"/>
<accession>A4X036</accession>
<dbReference type="HOGENOM" id="CLU_2047922_0_0_5"/>
<name>A4X036_CERS5</name>
<geneLocation type="plasmid" evidence="2">
    <name>pRSPA02</name>
</geneLocation>
<feature type="transmembrane region" description="Helical" evidence="1">
    <location>
        <begin position="21"/>
        <end position="41"/>
    </location>
</feature>
<keyword evidence="1" id="KW-1133">Transmembrane helix</keyword>
<keyword evidence="1" id="KW-0812">Transmembrane</keyword>
<dbReference type="KEGG" id="rsq:Rsph17025_4149"/>
<keyword evidence="1" id="KW-0472">Membrane</keyword>
<dbReference type="BioCyc" id="RSPH349102:G1G8M-4282-MONOMER"/>
<reference evidence="2" key="1">
    <citation type="submission" date="2007-04" db="EMBL/GenBank/DDBJ databases">
        <title>Complete sequence of plasmid pRSPA02 of Rhodobacter sphaeroides ATCC 17025.</title>
        <authorList>
            <consortium name="US DOE Joint Genome Institute"/>
            <person name="Copeland A."/>
            <person name="Lucas S."/>
            <person name="Lapidus A."/>
            <person name="Barry K."/>
            <person name="Detter J.C."/>
            <person name="Glavina del Rio T."/>
            <person name="Hammon N."/>
            <person name="Israni S."/>
            <person name="Dalin E."/>
            <person name="Tice H."/>
            <person name="Pitluck S."/>
            <person name="Chertkov O."/>
            <person name="Brettin T."/>
            <person name="Bruce D."/>
            <person name="Han C."/>
            <person name="Schmutz J."/>
            <person name="Larimer F."/>
            <person name="Land M."/>
            <person name="Hauser L."/>
            <person name="Kyrpides N."/>
            <person name="Kim E."/>
            <person name="Richardson P."/>
            <person name="Mackenzie C."/>
            <person name="Choudhary M."/>
            <person name="Donohue T.J."/>
            <person name="Kaplan S."/>
        </authorList>
    </citation>
    <scope>NUCLEOTIDE SEQUENCE [LARGE SCALE GENOMIC DNA]</scope>
    <source>
        <strain evidence="2">ATCC 17025</strain>
        <plasmid evidence="2">pRSPA02</plasmid>
    </source>
</reference>
<evidence type="ECO:0000256" key="1">
    <source>
        <dbReference type="SAM" id="Phobius"/>
    </source>
</evidence>
<dbReference type="EMBL" id="CP000663">
    <property type="protein sequence ID" value="ABP73000.1"/>
    <property type="molecule type" value="Genomic_DNA"/>
</dbReference>
<keyword evidence="2" id="KW-0614">Plasmid</keyword>
<organism evidence="2">
    <name type="scientific">Cereibacter sphaeroides (strain ATCC 17025 / ATH 2.4.3)</name>
    <name type="common">Rhodobacter sphaeroides</name>
    <dbReference type="NCBI Taxonomy" id="349102"/>
    <lineage>
        <taxon>Bacteria</taxon>
        <taxon>Pseudomonadati</taxon>
        <taxon>Pseudomonadota</taxon>
        <taxon>Alphaproteobacteria</taxon>
        <taxon>Rhodobacterales</taxon>
        <taxon>Paracoccaceae</taxon>
        <taxon>Cereibacter</taxon>
    </lineage>
</organism>
<protein>
    <submittedName>
        <fullName evidence="2">Uncharacterized protein</fullName>
    </submittedName>
</protein>
<dbReference type="AlphaFoldDB" id="A4X036"/>
<feature type="transmembrane region" description="Helical" evidence="1">
    <location>
        <begin position="93"/>
        <end position="115"/>
    </location>
</feature>
<evidence type="ECO:0000313" key="2">
    <source>
        <dbReference type="EMBL" id="ABP73000.1"/>
    </source>
</evidence>
<sequence length="120" mass="12293">MLAAILSGGLIGYGLARSADWAWKAGLAGIVVSVLLGFLLTRSLEKRLWALFFAFMAGAAGSLAAPVYSFAIVGQIGNPTTGTGVAGDGTLSSGGSILGTVMWFAGALIAARLAYLERRR</sequence>
<gene>
    <name evidence="2" type="ordered locus">Rsph17025_4149</name>
</gene>
<feature type="transmembrane region" description="Helical" evidence="1">
    <location>
        <begin position="48"/>
        <end position="73"/>
    </location>
</feature>